<organism evidence="3 4">
    <name type="scientific">Sediminispirochaeta smaragdinae (strain DSM 11293 / JCM 15392 / SEBR 4228)</name>
    <name type="common">Spirochaeta smaragdinae</name>
    <dbReference type="NCBI Taxonomy" id="573413"/>
    <lineage>
        <taxon>Bacteria</taxon>
        <taxon>Pseudomonadati</taxon>
        <taxon>Spirochaetota</taxon>
        <taxon>Spirochaetia</taxon>
        <taxon>Spirochaetales</taxon>
        <taxon>Spirochaetaceae</taxon>
        <taxon>Sediminispirochaeta</taxon>
    </lineage>
</organism>
<dbReference type="Proteomes" id="UP000002318">
    <property type="component" value="Chromosome"/>
</dbReference>
<dbReference type="eggNOG" id="COG0348">
    <property type="taxonomic scope" value="Bacteria"/>
</dbReference>
<feature type="transmembrane region" description="Helical" evidence="2">
    <location>
        <begin position="12"/>
        <end position="32"/>
    </location>
</feature>
<dbReference type="EMBL" id="CP002116">
    <property type="protein sequence ID" value="ADK79644.1"/>
    <property type="molecule type" value="Genomic_DNA"/>
</dbReference>
<accession>E1RBB4</accession>
<name>E1RBB4_SEDSS</name>
<dbReference type="HOGENOM" id="CLU_1140919_0_0_12"/>
<keyword evidence="2" id="KW-1133">Transmembrane helix</keyword>
<dbReference type="STRING" id="573413.Spirs_0497"/>
<reference evidence="3 4" key="1">
    <citation type="journal article" date="2010" name="Stand. Genomic Sci.">
        <title>Complete genome sequence of Spirochaeta smaragdinae type strain (SEBR 4228).</title>
        <authorList>
            <person name="Mavromatis K."/>
            <person name="Yasawong M."/>
            <person name="Chertkov O."/>
            <person name="Lapidus A."/>
            <person name="Lucas S."/>
            <person name="Nolan M."/>
            <person name="Del Rio T.G."/>
            <person name="Tice H."/>
            <person name="Cheng J.F."/>
            <person name="Pitluck S."/>
            <person name="Liolios K."/>
            <person name="Ivanova N."/>
            <person name="Tapia R."/>
            <person name="Han C."/>
            <person name="Bruce D."/>
            <person name="Goodwin L."/>
            <person name="Pati A."/>
            <person name="Chen A."/>
            <person name="Palaniappan K."/>
            <person name="Land M."/>
            <person name="Hauser L."/>
            <person name="Chang Y.J."/>
            <person name="Jeffries C.D."/>
            <person name="Detter J.C."/>
            <person name="Rohde M."/>
            <person name="Brambilla E."/>
            <person name="Spring S."/>
            <person name="Goker M."/>
            <person name="Sikorski J."/>
            <person name="Woyke T."/>
            <person name="Bristow J."/>
            <person name="Eisen J.A."/>
            <person name="Markowitz V."/>
            <person name="Hugenholtz P."/>
            <person name="Klenk H.P."/>
            <person name="Kyrpides N.C."/>
        </authorList>
    </citation>
    <scope>NUCLEOTIDE SEQUENCE [LARGE SCALE GENOMIC DNA]</scope>
    <source>
        <strain evidence="4">DSM 11293 / JCM 15392 / SEBR 4228</strain>
    </source>
</reference>
<proteinExistence type="predicted"/>
<evidence type="ECO:0000256" key="1">
    <source>
        <dbReference type="SAM" id="MobiDB-lite"/>
    </source>
</evidence>
<dbReference type="OrthoDB" id="368416at2"/>
<keyword evidence="2" id="KW-0812">Transmembrane</keyword>
<keyword evidence="4" id="KW-1185">Reference proteome</keyword>
<dbReference type="AlphaFoldDB" id="E1RBB4"/>
<sequence length="244" mass="26772">MRQFNISGKILALSIVLLFGLSIGGSMIIGYWRTESSKIPTRIESGPFAGAYDPAAIKGSYTFENIESAFKIPVAQLAEAFVFAVSGEPETTQPKSFEAYPQPAEGEVGTDSMRLFVSLYTSIPYEAEEDTRLPYTALALLRREGKLDEARWAELKDRYGVEMESPNEVPKAPTSETGSTLEIKGNTTYGQLFDAGLTTLTIEEVIGIKAGNRDQVIRDHLGAAGLEFSQYKALLQKKVDNVQK</sequence>
<evidence type="ECO:0000313" key="4">
    <source>
        <dbReference type="Proteomes" id="UP000002318"/>
    </source>
</evidence>
<evidence type="ECO:0000313" key="3">
    <source>
        <dbReference type="EMBL" id="ADK79644.1"/>
    </source>
</evidence>
<protein>
    <submittedName>
        <fullName evidence="3">Uncharacterized protein</fullName>
    </submittedName>
</protein>
<dbReference type="RefSeq" id="WP_013253108.1">
    <property type="nucleotide sequence ID" value="NC_014364.1"/>
</dbReference>
<evidence type="ECO:0000256" key="2">
    <source>
        <dbReference type="SAM" id="Phobius"/>
    </source>
</evidence>
<feature type="region of interest" description="Disordered" evidence="1">
    <location>
        <begin position="163"/>
        <end position="182"/>
    </location>
</feature>
<dbReference type="KEGG" id="ssm:Spirs_0497"/>
<gene>
    <name evidence="3" type="ordered locus">Spirs_0497</name>
</gene>
<keyword evidence="2" id="KW-0472">Membrane</keyword>